<keyword evidence="3" id="KW-1185">Reference proteome</keyword>
<evidence type="ECO:0000313" key="2">
    <source>
        <dbReference type="EMBL" id="APG61414.1"/>
    </source>
</evidence>
<dbReference type="Proteomes" id="UP000182510">
    <property type="component" value="Chromosome"/>
</dbReference>
<feature type="region of interest" description="Disordered" evidence="1">
    <location>
        <begin position="45"/>
        <end position="72"/>
    </location>
</feature>
<protein>
    <recommendedName>
        <fullName evidence="4">YtxH domain-containing protein</fullName>
    </recommendedName>
</protein>
<accession>A0A1L3J8I4</accession>
<dbReference type="EMBL" id="CP018153">
    <property type="protein sequence ID" value="APG61414.1"/>
    <property type="molecule type" value="Genomic_DNA"/>
</dbReference>
<sequence length="72" mass="8049">MKKAFIYVLTALFSLSIYSCRETTQEKTEEAAKAIGKDIEDGAKKAGDRIKEGAKKVKEEVHEEMHETDDAS</sequence>
<dbReference type="KEGG" id="grl:LPB144_07475"/>
<evidence type="ECO:0000313" key="3">
    <source>
        <dbReference type="Proteomes" id="UP000182510"/>
    </source>
</evidence>
<evidence type="ECO:0008006" key="4">
    <source>
        <dbReference type="Google" id="ProtNLM"/>
    </source>
</evidence>
<dbReference type="AlphaFoldDB" id="A0A1L3J8I4"/>
<organism evidence="2 3">
    <name type="scientific">Christiangramia salexigens</name>
    <dbReference type="NCBI Taxonomy" id="1913577"/>
    <lineage>
        <taxon>Bacteria</taxon>
        <taxon>Pseudomonadati</taxon>
        <taxon>Bacteroidota</taxon>
        <taxon>Flavobacteriia</taxon>
        <taxon>Flavobacteriales</taxon>
        <taxon>Flavobacteriaceae</taxon>
        <taxon>Christiangramia</taxon>
    </lineage>
</organism>
<name>A0A1L3J8I4_9FLAO</name>
<dbReference type="STRING" id="1913577.LPB144_07475"/>
<dbReference type="PROSITE" id="PS51257">
    <property type="entry name" value="PROKAR_LIPOPROTEIN"/>
    <property type="match status" value="1"/>
</dbReference>
<dbReference type="Gene3D" id="1.10.287.700">
    <property type="entry name" value="Helix hairpin bin"/>
    <property type="match status" value="1"/>
</dbReference>
<evidence type="ECO:0000256" key="1">
    <source>
        <dbReference type="SAM" id="MobiDB-lite"/>
    </source>
</evidence>
<gene>
    <name evidence="2" type="ORF">LPB144_07475</name>
</gene>
<reference evidence="2 3" key="1">
    <citation type="submission" date="2016-11" db="EMBL/GenBank/DDBJ databases">
        <title>Gramella sp. LPB0144 isolated from marine environment.</title>
        <authorList>
            <person name="Kim E."/>
            <person name="Yi H."/>
        </authorList>
    </citation>
    <scope>NUCLEOTIDE SEQUENCE [LARGE SCALE GENOMIC DNA]</scope>
    <source>
        <strain evidence="2 3">LPB0144</strain>
    </source>
</reference>
<proteinExistence type="predicted"/>